<evidence type="ECO:0000256" key="1">
    <source>
        <dbReference type="SAM" id="MobiDB-lite"/>
    </source>
</evidence>
<name>A0ABD1D8W0_CULPP</name>
<dbReference type="AlphaFoldDB" id="A0ABD1D8W0"/>
<keyword evidence="3" id="KW-1185">Reference proteome</keyword>
<protein>
    <submittedName>
        <fullName evidence="2">Uncharacterized protein</fullName>
    </submittedName>
</protein>
<evidence type="ECO:0000313" key="2">
    <source>
        <dbReference type="EMBL" id="KAL1396043.1"/>
    </source>
</evidence>
<accession>A0ABD1D8W0</accession>
<dbReference type="Proteomes" id="UP001562425">
    <property type="component" value="Unassembled WGS sequence"/>
</dbReference>
<organism evidence="2 3">
    <name type="scientific">Culex pipiens pipiens</name>
    <name type="common">Northern house mosquito</name>
    <dbReference type="NCBI Taxonomy" id="38569"/>
    <lineage>
        <taxon>Eukaryota</taxon>
        <taxon>Metazoa</taxon>
        <taxon>Ecdysozoa</taxon>
        <taxon>Arthropoda</taxon>
        <taxon>Hexapoda</taxon>
        <taxon>Insecta</taxon>
        <taxon>Pterygota</taxon>
        <taxon>Neoptera</taxon>
        <taxon>Endopterygota</taxon>
        <taxon>Diptera</taxon>
        <taxon>Nematocera</taxon>
        <taxon>Culicoidea</taxon>
        <taxon>Culicidae</taxon>
        <taxon>Culicinae</taxon>
        <taxon>Culicini</taxon>
        <taxon>Culex</taxon>
        <taxon>Culex</taxon>
    </lineage>
</organism>
<dbReference type="CDD" id="cd05833">
    <property type="entry name" value="Ribosomal_P2"/>
    <property type="match status" value="1"/>
</dbReference>
<comment type="caution">
    <text evidence="2">The sequence shown here is derived from an EMBL/GenBank/DDBJ whole genome shotgun (WGS) entry which is preliminary data.</text>
</comment>
<sequence length="171" mass="18039">MSVAQVSKCRSVGLEADSTRINKEVIVLKGKSVEKLIASGREKLSSGGAVPTAATEEKKADKKMEGSGFEDDMGCGLFEQGNIPRDHIPGWLLAVTLAFLPPKTHDRRSVEVSAGTAISWDNYCALKLDLVASAEVPKEAHECATAASTGSTLDELLNSGSISAVIALFFS</sequence>
<dbReference type="Pfam" id="PF00428">
    <property type="entry name" value="Ribosomal_60s"/>
    <property type="match status" value="1"/>
</dbReference>
<dbReference type="EMBL" id="JBEHCU010006867">
    <property type="protein sequence ID" value="KAL1396043.1"/>
    <property type="molecule type" value="Genomic_DNA"/>
</dbReference>
<proteinExistence type="predicted"/>
<feature type="region of interest" description="Disordered" evidence="1">
    <location>
        <begin position="45"/>
        <end position="66"/>
    </location>
</feature>
<reference evidence="2 3" key="1">
    <citation type="submission" date="2024-05" db="EMBL/GenBank/DDBJ databases">
        <title>Culex pipiens pipiens assembly and annotation.</title>
        <authorList>
            <person name="Alout H."/>
            <person name="Durand T."/>
        </authorList>
    </citation>
    <scope>NUCLEOTIDE SEQUENCE [LARGE SCALE GENOMIC DNA]</scope>
    <source>
        <strain evidence="2">HA-2024</strain>
        <tissue evidence="2">Whole body</tissue>
    </source>
</reference>
<feature type="compositionally biased region" description="Basic and acidic residues" evidence="1">
    <location>
        <begin position="55"/>
        <end position="65"/>
    </location>
</feature>
<dbReference type="InterPro" id="IPR044076">
    <property type="entry name" value="Ribosomal_P2"/>
</dbReference>
<gene>
    <name evidence="2" type="ORF">pipiens_010801</name>
</gene>
<evidence type="ECO:0000313" key="3">
    <source>
        <dbReference type="Proteomes" id="UP001562425"/>
    </source>
</evidence>